<reference evidence="1 2" key="1">
    <citation type="submission" date="2011-07" db="EMBL/GenBank/DDBJ databases">
        <title>The complete genome of chromosome of Emticicia oligotrophica DSM 17448.</title>
        <authorList>
            <consortium name="US DOE Joint Genome Institute (JGI-PGF)"/>
            <person name="Lucas S."/>
            <person name="Han J."/>
            <person name="Lapidus A."/>
            <person name="Bruce D."/>
            <person name="Goodwin L."/>
            <person name="Pitluck S."/>
            <person name="Peters L."/>
            <person name="Kyrpides N."/>
            <person name="Mavromatis K."/>
            <person name="Ivanova N."/>
            <person name="Ovchinnikova G."/>
            <person name="Teshima H."/>
            <person name="Detter J.C."/>
            <person name="Tapia R."/>
            <person name="Han C."/>
            <person name="Land M."/>
            <person name="Hauser L."/>
            <person name="Markowitz V."/>
            <person name="Cheng J.-F."/>
            <person name="Hugenholtz P."/>
            <person name="Woyke T."/>
            <person name="Wu D."/>
            <person name="Tindall B."/>
            <person name="Pomrenke H."/>
            <person name="Brambilla E."/>
            <person name="Klenk H.-P."/>
            <person name="Eisen J.A."/>
        </authorList>
    </citation>
    <scope>NUCLEOTIDE SEQUENCE [LARGE SCALE GENOMIC DNA]</scope>
    <source>
        <strain evidence="1 2">DSM 17448</strain>
    </source>
</reference>
<gene>
    <name evidence="1" type="ordered locus">Emtol_1862</name>
</gene>
<proteinExistence type="predicted"/>
<protein>
    <recommendedName>
        <fullName evidence="3">CdiI immunity protein domain-containing protein</fullName>
    </recommendedName>
</protein>
<dbReference type="RefSeq" id="WP_015028703.1">
    <property type="nucleotide sequence ID" value="NC_018748.1"/>
</dbReference>
<evidence type="ECO:0008006" key="3">
    <source>
        <dbReference type="Google" id="ProtNLM"/>
    </source>
</evidence>
<keyword evidence="2" id="KW-1185">Reference proteome</keyword>
<sequence length="143" mass="17515">MGAEPVFFNKKYYMENNQIVSKVQKFMELYLREYEHPEWFYEALDDLNSNFHIAHGKFFFDEELIDKENSRLDYAIKMIDLTLKKMESINKRKFIEYIRESLKGSWCDLMPESFYDENWMEENETYEKYYVGVLKSLKEIMKA</sequence>
<dbReference type="Proteomes" id="UP000002875">
    <property type="component" value="Chromosome"/>
</dbReference>
<evidence type="ECO:0000313" key="1">
    <source>
        <dbReference type="EMBL" id="AFK03004.1"/>
    </source>
</evidence>
<organism evidence="1 2">
    <name type="scientific">Emticicia oligotrophica (strain DSM 17448 / CIP 109782 / MTCC 6937 / GPTSA100-15)</name>
    <dbReference type="NCBI Taxonomy" id="929562"/>
    <lineage>
        <taxon>Bacteria</taxon>
        <taxon>Pseudomonadati</taxon>
        <taxon>Bacteroidota</taxon>
        <taxon>Cytophagia</taxon>
        <taxon>Cytophagales</taxon>
        <taxon>Leadbetterellaceae</taxon>
        <taxon>Emticicia</taxon>
    </lineage>
</organism>
<name>A0ABN4APE4_EMTOG</name>
<accession>A0ABN4APE4</accession>
<evidence type="ECO:0000313" key="2">
    <source>
        <dbReference type="Proteomes" id="UP000002875"/>
    </source>
</evidence>
<dbReference type="EMBL" id="CP002961">
    <property type="protein sequence ID" value="AFK03004.1"/>
    <property type="molecule type" value="Genomic_DNA"/>
</dbReference>